<proteinExistence type="predicted"/>
<dbReference type="PIRSF" id="PIRSF008546">
    <property type="entry name" value="UCP008546"/>
    <property type="match status" value="1"/>
</dbReference>
<gene>
    <name evidence="1" type="ORF">FHS74_003452</name>
</gene>
<dbReference type="SUPFAM" id="SSF140736">
    <property type="entry name" value="Rv1873-like"/>
    <property type="match status" value="1"/>
</dbReference>
<comment type="caution">
    <text evidence="1">The sequence shown here is derived from an EMBL/GenBank/DDBJ whole genome shotgun (WGS) entry which is preliminary data.</text>
</comment>
<dbReference type="InterPro" id="IPR036287">
    <property type="entry name" value="Rv1873-like_sf"/>
</dbReference>
<dbReference type="Pfam" id="PF08837">
    <property type="entry name" value="DUF1810"/>
    <property type="match status" value="1"/>
</dbReference>
<organism evidence="1 2">
    <name type="scientific">Nitrospirillum iridis</name>
    <dbReference type="NCBI Taxonomy" id="765888"/>
    <lineage>
        <taxon>Bacteria</taxon>
        <taxon>Pseudomonadati</taxon>
        <taxon>Pseudomonadota</taxon>
        <taxon>Alphaproteobacteria</taxon>
        <taxon>Rhodospirillales</taxon>
        <taxon>Azospirillaceae</taxon>
        <taxon>Nitrospirillum</taxon>
    </lineage>
</organism>
<dbReference type="EMBL" id="JACIIZ010000009">
    <property type="protein sequence ID" value="MBB6252884.1"/>
    <property type="molecule type" value="Genomic_DNA"/>
</dbReference>
<reference evidence="1 2" key="1">
    <citation type="submission" date="2020-08" db="EMBL/GenBank/DDBJ databases">
        <title>Genomic Encyclopedia of Type Strains, Phase IV (KMG-IV): sequencing the most valuable type-strain genomes for metagenomic binning, comparative biology and taxonomic classification.</title>
        <authorList>
            <person name="Goeker M."/>
        </authorList>
    </citation>
    <scope>NUCLEOTIDE SEQUENCE [LARGE SCALE GENOMIC DNA]</scope>
    <source>
        <strain evidence="1 2">DSM 22198</strain>
    </source>
</reference>
<sequence>MRHPGDLQRFVDAQSPQLETVIQELVTGHKRSHWMWYFFPQIAGLGQSATSQHYALASLDEAGAYLDHTILGGRLRQLTALVNGLPGQDAAAVFGPVDALKFRSCMTLFHRVAGDGDTLFQRALDKYFGGLPDQRTLDLAMVSQGCLHR</sequence>
<protein>
    <submittedName>
        <fullName evidence="1">Uncharacterized protein (DUF1810 family)</fullName>
    </submittedName>
</protein>
<dbReference type="Gene3D" id="1.25.40.380">
    <property type="entry name" value="Protein of unknown function DUF1810"/>
    <property type="match status" value="1"/>
</dbReference>
<evidence type="ECO:0000313" key="1">
    <source>
        <dbReference type="EMBL" id="MBB6252884.1"/>
    </source>
</evidence>
<name>A0A7X0EFV3_9PROT</name>
<evidence type="ECO:0000313" key="2">
    <source>
        <dbReference type="Proteomes" id="UP000539175"/>
    </source>
</evidence>
<dbReference type="RefSeq" id="WP_184802716.1">
    <property type="nucleotide sequence ID" value="NZ_JACIIZ010000009.1"/>
</dbReference>
<dbReference type="InterPro" id="IPR014937">
    <property type="entry name" value="DUF1810"/>
</dbReference>
<keyword evidence="2" id="KW-1185">Reference proteome</keyword>
<dbReference type="Proteomes" id="UP000539175">
    <property type="component" value="Unassembled WGS sequence"/>
</dbReference>
<dbReference type="AlphaFoldDB" id="A0A7X0EFV3"/>
<accession>A0A7X0EFV3</accession>